<dbReference type="EMBL" id="CAJFDH010000001">
    <property type="protein sequence ID" value="CAD5207321.1"/>
    <property type="molecule type" value="Genomic_DNA"/>
</dbReference>
<dbReference type="OrthoDB" id="10389714at2759"/>
<name>A0A811JW79_9BILA</name>
<dbReference type="AlphaFoldDB" id="A0A811JW79"/>
<protein>
    <submittedName>
        <fullName evidence="1">Uncharacterized protein</fullName>
    </submittedName>
</protein>
<dbReference type="Proteomes" id="UP000783686">
    <property type="component" value="Unassembled WGS sequence"/>
</dbReference>
<evidence type="ECO:0000313" key="1">
    <source>
        <dbReference type="EMBL" id="CAD5207321.1"/>
    </source>
</evidence>
<accession>A0A811JW79</accession>
<dbReference type="EMBL" id="CAJFCW020000001">
    <property type="protein sequence ID" value="CAG9085184.1"/>
    <property type="molecule type" value="Genomic_DNA"/>
</dbReference>
<organism evidence="1 2">
    <name type="scientific">Bursaphelenchus okinawaensis</name>
    <dbReference type="NCBI Taxonomy" id="465554"/>
    <lineage>
        <taxon>Eukaryota</taxon>
        <taxon>Metazoa</taxon>
        <taxon>Ecdysozoa</taxon>
        <taxon>Nematoda</taxon>
        <taxon>Chromadorea</taxon>
        <taxon>Rhabditida</taxon>
        <taxon>Tylenchina</taxon>
        <taxon>Tylenchomorpha</taxon>
        <taxon>Aphelenchoidea</taxon>
        <taxon>Aphelenchoididae</taxon>
        <taxon>Bursaphelenchus</taxon>
    </lineage>
</organism>
<proteinExistence type="predicted"/>
<keyword evidence="2" id="KW-1185">Reference proteome</keyword>
<sequence>MTSGRTDRRQARREVFEVFGINTTVHHGVDEITVKLEDKLHQLEQAHNDSHCHMDMECGMNCRICEAQSTLISQIRSLLQELLRSQVSATELSSLPPKHLNFCRSLLTQPSPKTSSTVKPRKLSKPDIQTHELLYIM</sequence>
<evidence type="ECO:0000313" key="2">
    <source>
        <dbReference type="Proteomes" id="UP000614601"/>
    </source>
</evidence>
<reference evidence="1" key="1">
    <citation type="submission" date="2020-09" db="EMBL/GenBank/DDBJ databases">
        <authorList>
            <person name="Kikuchi T."/>
        </authorList>
    </citation>
    <scope>NUCLEOTIDE SEQUENCE</scope>
    <source>
        <strain evidence="1">SH1</strain>
    </source>
</reference>
<comment type="caution">
    <text evidence="1">The sequence shown here is derived from an EMBL/GenBank/DDBJ whole genome shotgun (WGS) entry which is preliminary data.</text>
</comment>
<dbReference type="Proteomes" id="UP000614601">
    <property type="component" value="Unassembled WGS sequence"/>
</dbReference>
<gene>
    <name evidence="1" type="ORF">BOKJ2_LOCUS2005</name>
</gene>